<gene>
    <name evidence="1" type="ORF">FLP08_09445</name>
</gene>
<comment type="caution">
    <text evidence="1">The sequence shown here is derived from an EMBL/GenBank/DDBJ whole genome shotgun (WGS) entry which is preliminary data.</text>
</comment>
<dbReference type="OrthoDB" id="1144611at2"/>
<protein>
    <submittedName>
        <fullName evidence="1">Uncharacterized protein</fullName>
    </submittedName>
</protein>
<organism evidence="1 2">
    <name type="scientific">Christiangramia aestuarii</name>
    <dbReference type="NCBI Taxonomy" id="1028746"/>
    <lineage>
        <taxon>Bacteria</taxon>
        <taxon>Pseudomonadati</taxon>
        <taxon>Bacteroidota</taxon>
        <taxon>Flavobacteriia</taxon>
        <taxon>Flavobacteriales</taxon>
        <taxon>Flavobacteriaceae</taxon>
        <taxon>Christiangramia</taxon>
    </lineage>
</organism>
<accession>A0A7K1LPS1</accession>
<evidence type="ECO:0000313" key="1">
    <source>
        <dbReference type="EMBL" id="MUP42799.1"/>
    </source>
</evidence>
<dbReference type="AlphaFoldDB" id="A0A7K1LPS1"/>
<dbReference type="Proteomes" id="UP000460416">
    <property type="component" value="Unassembled WGS sequence"/>
</dbReference>
<keyword evidence="2" id="KW-1185">Reference proteome</keyword>
<dbReference type="RefSeq" id="WP_156276298.1">
    <property type="nucleotide sequence ID" value="NZ_BAABGI010000003.1"/>
</dbReference>
<name>A0A7K1LPS1_9FLAO</name>
<dbReference type="EMBL" id="VJVW01000003">
    <property type="protein sequence ID" value="MUP42799.1"/>
    <property type="molecule type" value="Genomic_DNA"/>
</dbReference>
<evidence type="ECO:0000313" key="2">
    <source>
        <dbReference type="Proteomes" id="UP000460416"/>
    </source>
</evidence>
<sequence>MGYHPNSVINFLPDKAIKEVHHLDFGDVIFLDKTIVTEIKEGITYGWEKGLEVISLAENYYGKDFYVNYLANRIYDYAVIAQDWNKFFEQNRQLRSFSIVTHGKTGTTNIAIERLFYKEGNIMHFTDLKTALEYTGNLPYS</sequence>
<proteinExistence type="predicted"/>
<reference evidence="1 2" key="1">
    <citation type="submission" date="2019-07" db="EMBL/GenBank/DDBJ databases">
        <title>Gramella aestuarii sp. nov., isolated from a tidal flat, and emended description of Gramella echinicola.</title>
        <authorList>
            <person name="Liu L."/>
        </authorList>
    </citation>
    <scope>NUCLEOTIDE SEQUENCE [LARGE SCALE GENOMIC DNA]</scope>
    <source>
        <strain evidence="1 2">BS12</strain>
    </source>
</reference>